<reference evidence="2" key="2">
    <citation type="submission" date="2022-01" db="EMBL/GenBank/DDBJ databases">
        <authorList>
            <person name="Yamashiro T."/>
            <person name="Shiraishi A."/>
            <person name="Satake H."/>
            <person name="Nakayama K."/>
        </authorList>
    </citation>
    <scope>NUCLEOTIDE SEQUENCE</scope>
</reference>
<sequence>MAMHASRMTQDQNFSVHFDGAKMNGSTVKKNKGGLGGRKALNDISNSAKPSALQPLRKQNLKNVLPIGEDVGVGKKPLAKAQANVPYSIAEEGFRHNHDECVKQQKNVSFDDFNEFLHAIGHENDPLFQSVSTACKPLLPMKPKEPPPISPKDWHLWRASSNYIELTYNNYSLAGLTMKDSK</sequence>
<reference evidence="2" key="1">
    <citation type="journal article" date="2022" name="Int. J. Mol. Sci.">
        <title>Draft Genome of Tanacetum Coccineum: Genomic Comparison of Closely Related Tanacetum-Family Plants.</title>
        <authorList>
            <person name="Yamashiro T."/>
            <person name="Shiraishi A."/>
            <person name="Nakayama K."/>
            <person name="Satake H."/>
        </authorList>
    </citation>
    <scope>NUCLEOTIDE SEQUENCE</scope>
</reference>
<protein>
    <submittedName>
        <fullName evidence="2">Patronus 1-like protein</fullName>
    </submittedName>
</protein>
<dbReference type="PANTHER" id="PTHR35125">
    <property type="entry name" value="NEURON NAVIGATOR 1-LIKE-RELATED"/>
    <property type="match status" value="1"/>
</dbReference>
<accession>A0ABQ5I4X2</accession>
<organism evidence="2 3">
    <name type="scientific">Tanacetum coccineum</name>
    <dbReference type="NCBI Taxonomy" id="301880"/>
    <lineage>
        <taxon>Eukaryota</taxon>
        <taxon>Viridiplantae</taxon>
        <taxon>Streptophyta</taxon>
        <taxon>Embryophyta</taxon>
        <taxon>Tracheophyta</taxon>
        <taxon>Spermatophyta</taxon>
        <taxon>Magnoliopsida</taxon>
        <taxon>eudicotyledons</taxon>
        <taxon>Gunneridae</taxon>
        <taxon>Pentapetalae</taxon>
        <taxon>asterids</taxon>
        <taxon>campanulids</taxon>
        <taxon>Asterales</taxon>
        <taxon>Asteraceae</taxon>
        <taxon>Asteroideae</taxon>
        <taxon>Anthemideae</taxon>
        <taxon>Anthemidinae</taxon>
        <taxon>Tanacetum</taxon>
    </lineage>
</organism>
<feature type="region of interest" description="Disordered" evidence="1">
    <location>
        <begin position="16"/>
        <end position="53"/>
    </location>
</feature>
<dbReference type="InterPro" id="IPR039326">
    <property type="entry name" value="Patronus"/>
</dbReference>
<dbReference type="EMBL" id="BQNB010020326">
    <property type="protein sequence ID" value="GJT94766.1"/>
    <property type="molecule type" value="Genomic_DNA"/>
</dbReference>
<name>A0ABQ5I4X2_9ASTR</name>
<keyword evidence="3" id="KW-1185">Reference proteome</keyword>
<evidence type="ECO:0000313" key="3">
    <source>
        <dbReference type="Proteomes" id="UP001151760"/>
    </source>
</evidence>
<dbReference type="Proteomes" id="UP001151760">
    <property type="component" value="Unassembled WGS sequence"/>
</dbReference>
<proteinExistence type="predicted"/>
<comment type="caution">
    <text evidence="2">The sequence shown here is derived from an EMBL/GenBank/DDBJ whole genome shotgun (WGS) entry which is preliminary data.</text>
</comment>
<dbReference type="PANTHER" id="PTHR35125:SF2">
    <property type="entry name" value="PROTEIN PATRONUS 2-LIKE"/>
    <property type="match status" value="1"/>
</dbReference>
<evidence type="ECO:0000256" key="1">
    <source>
        <dbReference type="SAM" id="MobiDB-lite"/>
    </source>
</evidence>
<evidence type="ECO:0000313" key="2">
    <source>
        <dbReference type="EMBL" id="GJT94766.1"/>
    </source>
</evidence>
<gene>
    <name evidence="2" type="ORF">Tco_1090284</name>
</gene>